<dbReference type="AlphaFoldDB" id="A0A6A6PZK9"/>
<evidence type="ECO:0000313" key="2">
    <source>
        <dbReference type="EMBL" id="KAF2485580.1"/>
    </source>
</evidence>
<accession>A0A6A6PZK9</accession>
<dbReference type="Proteomes" id="UP000799767">
    <property type="component" value="Unassembled WGS sequence"/>
</dbReference>
<evidence type="ECO:0000313" key="3">
    <source>
        <dbReference type="Proteomes" id="UP000799767"/>
    </source>
</evidence>
<proteinExistence type="predicted"/>
<dbReference type="EMBL" id="MU001633">
    <property type="protein sequence ID" value="KAF2485580.1"/>
    <property type="molecule type" value="Genomic_DNA"/>
</dbReference>
<feature type="domain" description="DUF7730" evidence="1">
    <location>
        <begin position="47"/>
        <end position="145"/>
    </location>
</feature>
<reference evidence="2" key="1">
    <citation type="journal article" date="2020" name="Stud. Mycol.">
        <title>101 Dothideomycetes genomes: a test case for predicting lifestyles and emergence of pathogens.</title>
        <authorList>
            <person name="Haridas S."/>
            <person name="Albert R."/>
            <person name="Binder M."/>
            <person name="Bloem J."/>
            <person name="Labutti K."/>
            <person name="Salamov A."/>
            <person name="Andreopoulos B."/>
            <person name="Baker S."/>
            <person name="Barry K."/>
            <person name="Bills G."/>
            <person name="Bluhm B."/>
            <person name="Cannon C."/>
            <person name="Castanera R."/>
            <person name="Culley D."/>
            <person name="Daum C."/>
            <person name="Ezra D."/>
            <person name="Gonzalez J."/>
            <person name="Henrissat B."/>
            <person name="Kuo A."/>
            <person name="Liang C."/>
            <person name="Lipzen A."/>
            <person name="Lutzoni F."/>
            <person name="Magnuson J."/>
            <person name="Mondo S."/>
            <person name="Nolan M."/>
            <person name="Ohm R."/>
            <person name="Pangilinan J."/>
            <person name="Park H.-J."/>
            <person name="Ramirez L."/>
            <person name="Alfaro M."/>
            <person name="Sun H."/>
            <person name="Tritt A."/>
            <person name="Yoshinaga Y."/>
            <person name="Zwiers L.-H."/>
            <person name="Turgeon B."/>
            <person name="Goodwin S."/>
            <person name="Spatafora J."/>
            <person name="Crous P."/>
            <person name="Grigoriev I."/>
        </authorList>
    </citation>
    <scope>NUCLEOTIDE SEQUENCE</scope>
    <source>
        <strain evidence="2">CBS 113389</strain>
    </source>
</reference>
<dbReference type="RefSeq" id="XP_033592149.1">
    <property type="nucleotide sequence ID" value="XM_033733052.1"/>
</dbReference>
<dbReference type="OrthoDB" id="5413827at2759"/>
<dbReference type="PANTHER" id="PTHR38790">
    <property type="entry name" value="2EXR DOMAIN-CONTAINING PROTEIN-RELATED"/>
    <property type="match status" value="1"/>
</dbReference>
<evidence type="ECO:0000259" key="1">
    <source>
        <dbReference type="Pfam" id="PF24864"/>
    </source>
</evidence>
<dbReference type="Pfam" id="PF24864">
    <property type="entry name" value="DUF7730"/>
    <property type="match status" value="1"/>
</dbReference>
<sequence length="220" mass="24942">MEGLSSCPLMKLPYEIRQSIYDLYYAEASDLVFGVTNSNRLRVHLWCKGLLSLPLVCKELYAETLPLIYSQPCLTFHGSLALSLFAKSVPRQNLACIRTLHLISTPFKESPPAKGSPRSLVNVEWLQACGILADLAGLRRLEIAVDGGVYLLDPTDRYGRRRSMPEPSEKIFRSAFDPLVAISAPVDFDVYLYWSKKPAKTPFFDHPVPFRLWHNNKQLQ</sequence>
<keyword evidence="3" id="KW-1185">Reference proteome</keyword>
<organism evidence="2 3">
    <name type="scientific">Neohortaea acidophila</name>
    <dbReference type="NCBI Taxonomy" id="245834"/>
    <lineage>
        <taxon>Eukaryota</taxon>
        <taxon>Fungi</taxon>
        <taxon>Dikarya</taxon>
        <taxon>Ascomycota</taxon>
        <taxon>Pezizomycotina</taxon>
        <taxon>Dothideomycetes</taxon>
        <taxon>Dothideomycetidae</taxon>
        <taxon>Mycosphaerellales</taxon>
        <taxon>Teratosphaeriaceae</taxon>
        <taxon>Neohortaea</taxon>
    </lineage>
</organism>
<name>A0A6A6PZK9_9PEZI</name>
<gene>
    <name evidence="2" type="ORF">BDY17DRAFT_293919</name>
</gene>
<dbReference type="GeneID" id="54474054"/>
<protein>
    <recommendedName>
        <fullName evidence="1">DUF7730 domain-containing protein</fullName>
    </recommendedName>
</protein>
<dbReference type="InterPro" id="IPR056632">
    <property type="entry name" value="DUF7730"/>
</dbReference>